<feature type="domain" description="CCHC-type" evidence="3">
    <location>
        <begin position="305"/>
        <end position="321"/>
    </location>
</feature>
<dbReference type="GeneID" id="20085391"/>
<dbReference type="PROSITE" id="PS50158">
    <property type="entry name" value="ZF_CCHC"/>
    <property type="match status" value="1"/>
</dbReference>
<dbReference type="Pfam" id="PF00098">
    <property type="entry name" value="zf-CCHC"/>
    <property type="match status" value="1"/>
</dbReference>
<keyword evidence="1" id="KW-0863">Zinc-finger</keyword>
<organism evidence="4">
    <name type="scientific">Aphanomyces invadans</name>
    <dbReference type="NCBI Taxonomy" id="157072"/>
    <lineage>
        <taxon>Eukaryota</taxon>
        <taxon>Sar</taxon>
        <taxon>Stramenopiles</taxon>
        <taxon>Oomycota</taxon>
        <taxon>Saprolegniomycetes</taxon>
        <taxon>Saprolegniales</taxon>
        <taxon>Verrucalvaceae</taxon>
        <taxon>Aphanomyces</taxon>
    </lineage>
</organism>
<dbReference type="STRING" id="157072.A0A024TXG1"/>
<dbReference type="Gene3D" id="4.10.60.10">
    <property type="entry name" value="Zinc finger, CCHC-type"/>
    <property type="match status" value="1"/>
</dbReference>
<dbReference type="eggNOG" id="ENOG502S3PA">
    <property type="taxonomic scope" value="Eukaryota"/>
</dbReference>
<dbReference type="AlphaFoldDB" id="A0A024TXG1"/>
<evidence type="ECO:0000313" key="4">
    <source>
        <dbReference type="EMBL" id="ETV98840.1"/>
    </source>
</evidence>
<feature type="compositionally biased region" description="Basic and acidic residues" evidence="2">
    <location>
        <begin position="24"/>
        <end position="40"/>
    </location>
</feature>
<evidence type="ECO:0000256" key="1">
    <source>
        <dbReference type="PROSITE-ProRule" id="PRU00047"/>
    </source>
</evidence>
<dbReference type="EMBL" id="KI913968">
    <property type="protein sequence ID" value="ETV98840.1"/>
    <property type="molecule type" value="Genomic_DNA"/>
</dbReference>
<dbReference type="InterPro" id="IPR001878">
    <property type="entry name" value="Znf_CCHC"/>
</dbReference>
<dbReference type="SMART" id="SM00343">
    <property type="entry name" value="ZnF_C2HC"/>
    <property type="match status" value="1"/>
</dbReference>
<dbReference type="InterPro" id="IPR036875">
    <property type="entry name" value="Znf_CCHC_sf"/>
</dbReference>
<keyword evidence="1" id="KW-0479">Metal-binding</keyword>
<dbReference type="GO" id="GO:0008270">
    <property type="term" value="F:zinc ion binding"/>
    <property type="evidence" value="ECO:0007669"/>
    <property type="project" value="UniProtKB-KW"/>
</dbReference>
<feature type="region of interest" description="Disordered" evidence="2">
    <location>
        <begin position="20"/>
        <end position="45"/>
    </location>
</feature>
<protein>
    <recommendedName>
        <fullName evidence="3">CCHC-type domain-containing protein</fullName>
    </recommendedName>
</protein>
<dbReference type="PANTHER" id="PTHR33223:SF6">
    <property type="entry name" value="CCHC-TYPE DOMAIN-CONTAINING PROTEIN"/>
    <property type="match status" value="1"/>
</dbReference>
<dbReference type="InterPro" id="IPR005162">
    <property type="entry name" value="Retrotrans_gag_dom"/>
</dbReference>
<dbReference type="GO" id="GO:0003676">
    <property type="term" value="F:nucleic acid binding"/>
    <property type="evidence" value="ECO:0007669"/>
    <property type="project" value="InterPro"/>
</dbReference>
<dbReference type="RefSeq" id="XP_008872268.1">
    <property type="nucleotide sequence ID" value="XM_008874046.1"/>
</dbReference>
<accession>A0A024TXG1</accession>
<proteinExistence type="predicted"/>
<evidence type="ECO:0000259" key="3">
    <source>
        <dbReference type="PROSITE" id="PS50158"/>
    </source>
</evidence>
<dbReference type="OrthoDB" id="77494at2759"/>
<name>A0A024TXG1_9STRA</name>
<dbReference type="SUPFAM" id="SSF57756">
    <property type="entry name" value="Retrovirus zinc finger-like domains"/>
    <property type="match status" value="1"/>
</dbReference>
<dbReference type="PANTHER" id="PTHR33223">
    <property type="entry name" value="CCHC-TYPE DOMAIN-CONTAINING PROTEIN"/>
    <property type="match status" value="1"/>
</dbReference>
<sequence>MGKNKTLEVKNFKKTERAAVASGKEIKRNKNVLKRKESSQVEKAQLAETQSQLAANQRLMQQQPLPVAHQRDPERRVEGLSMPSYHGNLNESIGLYIHRVRTFFTAKSLVYANDSEIETRCLAMVVANLKGQAAAWYQELASREGGSKITTFVEFEEALREEFEPDDLQERLRDKLFGLHQRTCKDIMMYVEQFRRLCTDIKQMSELDKVTFFIGGLKLKTREEDKYRQCKTLTAAMKVALEYERAHAESLGISVQGKRNRWSRFEEEHSRSLPKRRELQESIDMEVDNLNVRETSKRKDRSKIRCYNCQKLGHYSSECQKPKTMISSQEPHTRQVNLEFHEESTTNDDLENISLGNFKTADGKAQAEAQCKTIRAADQRFMIKPGVMNGNAVNVMIDSGATTSLCRVGMGSCVVREKTVRIAGYDNVVSDPTRTREVK</sequence>
<reference evidence="4" key="1">
    <citation type="submission" date="2013-12" db="EMBL/GenBank/DDBJ databases">
        <title>The Genome Sequence of Aphanomyces invadans NJM9701.</title>
        <authorList>
            <consortium name="The Broad Institute Genomics Platform"/>
            <person name="Russ C."/>
            <person name="Tyler B."/>
            <person name="van West P."/>
            <person name="Dieguez-Uribeondo J."/>
            <person name="Young S.K."/>
            <person name="Zeng Q."/>
            <person name="Gargeya S."/>
            <person name="Fitzgerald M."/>
            <person name="Abouelleil A."/>
            <person name="Alvarado L."/>
            <person name="Chapman S.B."/>
            <person name="Gainer-Dewar J."/>
            <person name="Goldberg J."/>
            <person name="Griggs A."/>
            <person name="Gujja S."/>
            <person name="Hansen M."/>
            <person name="Howarth C."/>
            <person name="Imamovic A."/>
            <person name="Ireland A."/>
            <person name="Larimer J."/>
            <person name="McCowan C."/>
            <person name="Murphy C."/>
            <person name="Pearson M."/>
            <person name="Poon T.W."/>
            <person name="Priest M."/>
            <person name="Roberts A."/>
            <person name="Saif S."/>
            <person name="Shea T."/>
            <person name="Sykes S."/>
            <person name="Wortman J."/>
            <person name="Nusbaum C."/>
            <person name="Birren B."/>
        </authorList>
    </citation>
    <scope>NUCLEOTIDE SEQUENCE [LARGE SCALE GENOMIC DNA]</scope>
    <source>
        <strain evidence="4">NJM9701</strain>
    </source>
</reference>
<dbReference type="VEuPathDB" id="FungiDB:H310_08341"/>
<keyword evidence="1" id="KW-0862">Zinc</keyword>
<evidence type="ECO:0000256" key="2">
    <source>
        <dbReference type="SAM" id="MobiDB-lite"/>
    </source>
</evidence>
<dbReference type="Pfam" id="PF03732">
    <property type="entry name" value="Retrotrans_gag"/>
    <property type="match status" value="1"/>
</dbReference>
<gene>
    <name evidence="4" type="ORF">H310_08341</name>
</gene>